<reference evidence="2 3" key="1">
    <citation type="submission" date="2019-02" db="EMBL/GenBank/DDBJ databases">
        <title>Deep-cultivation of Planctomycetes and their phenomic and genomic characterization uncovers novel biology.</title>
        <authorList>
            <person name="Wiegand S."/>
            <person name="Jogler M."/>
            <person name="Boedeker C."/>
            <person name="Pinto D."/>
            <person name="Vollmers J."/>
            <person name="Rivas-Marin E."/>
            <person name="Kohn T."/>
            <person name="Peeters S.H."/>
            <person name="Heuer A."/>
            <person name="Rast P."/>
            <person name="Oberbeckmann S."/>
            <person name="Bunk B."/>
            <person name="Jeske O."/>
            <person name="Meyerdierks A."/>
            <person name="Storesund J.E."/>
            <person name="Kallscheuer N."/>
            <person name="Luecker S."/>
            <person name="Lage O.M."/>
            <person name="Pohl T."/>
            <person name="Merkel B.J."/>
            <person name="Hornburger P."/>
            <person name="Mueller R.-W."/>
            <person name="Bruemmer F."/>
            <person name="Labrenz M."/>
            <person name="Spormann A.M."/>
            <person name="Op den Camp H."/>
            <person name="Overmann J."/>
            <person name="Amann R."/>
            <person name="Jetten M.S.M."/>
            <person name="Mascher T."/>
            <person name="Medema M.H."/>
            <person name="Devos D.P."/>
            <person name="Kaster A.-K."/>
            <person name="Ovreas L."/>
            <person name="Rohde M."/>
            <person name="Galperin M.Y."/>
            <person name="Jogler C."/>
        </authorList>
    </citation>
    <scope>NUCLEOTIDE SEQUENCE [LARGE SCALE GENOMIC DNA]</scope>
    <source>
        <strain evidence="2 3">Mal33</strain>
    </source>
</reference>
<evidence type="ECO:0000313" key="3">
    <source>
        <dbReference type="Proteomes" id="UP000316770"/>
    </source>
</evidence>
<name>A0A518IQ60_9BACT</name>
<sequence length="58" mass="6294">MLTDQHEIKNSIAPFPSTKAPNCGESSAKKLLATIMQKSWSDKSTRSIAPPSIRPTPV</sequence>
<dbReference type="EMBL" id="CP036318">
    <property type="protein sequence ID" value="QDV55228.1"/>
    <property type="molecule type" value="Genomic_DNA"/>
</dbReference>
<organism evidence="2 3">
    <name type="scientific">Rosistilla oblonga</name>
    <dbReference type="NCBI Taxonomy" id="2527990"/>
    <lineage>
        <taxon>Bacteria</taxon>
        <taxon>Pseudomonadati</taxon>
        <taxon>Planctomycetota</taxon>
        <taxon>Planctomycetia</taxon>
        <taxon>Pirellulales</taxon>
        <taxon>Pirellulaceae</taxon>
        <taxon>Rosistilla</taxon>
    </lineage>
</organism>
<dbReference type="AlphaFoldDB" id="A0A518IQ60"/>
<gene>
    <name evidence="2" type="ORF">Mal33_11980</name>
</gene>
<proteinExistence type="predicted"/>
<dbReference type="Proteomes" id="UP000316770">
    <property type="component" value="Chromosome"/>
</dbReference>
<evidence type="ECO:0000313" key="2">
    <source>
        <dbReference type="EMBL" id="QDV55228.1"/>
    </source>
</evidence>
<feature type="region of interest" description="Disordered" evidence="1">
    <location>
        <begin position="39"/>
        <end position="58"/>
    </location>
</feature>
<feature type="region of interest" description="Disordered" evidence="1">
    <location>
        <begin position="1"/>
        <end position="26"/>
    </location>
</feature>
<keyword evidence="3" id="KW-1185">Reference proteome</keyword>
<protein>
    <submittedName>
        <fullName evidence="2">Uncharacterized protein</fullName>
    </submittedName>
</protein>
<accession>A0A518IQ60</accession>
<evidence type="ECO:0000256" key="1">
    <source>
        <dbReference type="SAM" id="MobiDB-lite"/>
    </source>
</evidence>